<sequence length="63" mass="7162">MEDLISRAIYHPLVALPSFYLTNLMCNVDNSLLSALMVLAVGSTFRLARLSGRWYRRCRKSGN</sequence>
<accession>A0A6S7AYR1</accession>
<keyword evidence="1" id="KW-1133">Transmembrane helix</keyword>
<evidence type="ECO:0000313" key="3">
    <source>
        <dbReference type="Proteomes" id="UP000494115"/>
    </source>
</evidence>
<dbReference type="EMBL" id="CADIKM010000004">
    <property type="protein sequence ID" value="CAB3782004.1"/>
    <property type="molecule type" value="Genomic_DNA"/>
</dbReference>
<name>A0A6S7AYR1_9BURK</name>
<keyword evidence="3" id="KW-1185">Reference proteome</keyword>
<keyword evidence="1" id="KW-0472">Membrane</keyword>
<proteinExistence type="predicted"/>
<feature type="transmembrane region" description="Helical" evidence="1">
    <location>
        <begin position="31"/>
        <end position="50"/>
    </location>
</feature>
<protein>
    <submittedName>
        <fullName evidence="2">Uncharacterized protein</fullName>
    </submittedName>
</protein>
<reference evidence="2 3" key="1">
    <citation type="submission" date="2020-04" db="EMBL/GenBank/DDBJ databases">
        <authorList>
            <person name="De Canck E."/>
        </authorList>
    </citation>
    <scope>NUCLEOTIDE SEQUENCE [LARGE SCALE GENOMIC DNA]</scope>
    <source>
        <strain evidence="2 3">LMG 28138</strain>
    </source>
</reference>
<gene>
    <name evidence="2" type="ORF">LMG28138_01416</name>
</gene>
<organism evidence="2 3">
    <name type="scientific">Pararobbsia alpina</name>
    <dbReference type="NCBI Taxonomy" id="621374"/>
    <lineage>
        <taxon>Bacteria</taxon>
        <taxon>Pseudomonadati</taxon>
        <taxon>Pseudomonadota</taxon>
        <taxon>Betaproteobacteria</taxon>
        <taxon>Burkholderiales</taxon>
        <taxon>Burkholderiaceae</taxon>
        <taxon>Pararobbsia</taxon>
    </lineage>
</organism>
<evidence type="ECO:0000313" key="2">
    <source>
        <dbReference type="EMBL" id="CAB3782004.1"/>
    </source>
</evidence>
<dbReference type="AlphaFoldDB" id="A0A6S7AYR1"/>
<dbReference type="RefSeq" id="WP_175104019.1">
    <property type="nucleotide sequence ID" value="NZ_CADIKM010000004.1"/>
</dbReference>
<keyword evidence="1" id="KW-0812">Transmembrane</keyword>
<dbReference type="Proteomes" id="UP000494115">
    <property type="component" value="Unassembled WGS sequence"/>
</dbReference>
<evidence type="ECO:0000256" key="1">
    <source>
        <dbReference type="SAM" id="Phobius"/>
    </source>
</evidence>